<dbReference type="AlphaFoldDB" id="A0AAV7M1W2"/>
<proteinExistence type="predicted"/>
<comment type="caution">
    <text evidence="2">The sequence shown here is derived from an EMBL/GenBank/DDBJ whole genome shotgun (WGS) entry which is preliminary data.</text>
</comment>
<evidence type="ECO:0000313" key="3">
    <source>
        <dbReference type="Proteomes" id="UP001066276"/>
    </source>
</evidence>
<accession>A0AAV7M1W2</accession>
<dbReference type="Proteomes" id="UP001066276">
    <property type="component" value="Chromosome 11"/>
</dbReference>
<reference evidence="2" key="1">
    <citation type="journal article" date="2022" name="bioRxiv">
        <title>Sequencing and chromosome-scale assembly of the giantPleurodeles waltlgenome.</title>
        <authorList>
            <person name="Brown T."/>
            <person name="Elewa A."/>
            <person name="Iarovenko S."/>
            <person name="Subramanian E."/>
            <person name="Araus A.J."/>
            <person name="Petzold A."/>
            <person name="Susuki M."/>
            <person name="Suzuki K.-i.T."/>
            <person name="Hayashi T."/>
            <person name="Toyoda A."/>
            <person name="Oliveira C."/>
            <person name="Osipova E."/>
            <person name="Leigh N.D."/>
            <person name="Simon A."/>
            <person name="Yun M.H."/>
        </authorList>
    </citation>
    <scope>NUCLEOTIDE SEQUENCE</scope>
    <source>
        <strain evidence="2">20211129_DDA</strain>
        <tissue evidence="2">Liver</tissue>
    </source>
</reference>
<feature type="region of interest" description="Disordered" evidence="1">
    <location>
        <begin position="62"/>
        <end position="106"/>
    </location>
</feature>
<dbReference type="EMBL" id="JANPWB010000015">
    <property type="protein sequence ID" value="KAJ1093980.1"/>
    <property type="molecule type" value="Genomic_DNA"/>
</dbReference>
<evidence type="ECO:0000256" key="1">
    <source>
        <dbReference type="SAM" id="MobiDB-lite"/>
    </source>
</evidence>
<organism evidence="2 3">
    <name type="scientific">Pleurodeles waltl</name>
    <name type="common">Iberian ribbed newt</name>
    <dbReference type="NCBI Taxonomy" id="8319"/>
    <lineage>
        <taxon>Eukaryota</taxon>
        <taxon>Metazoa</taxon>
        <taxon>Chordata</taxon>
        <taxon>Craniata</taxon>
        <taxon>Vertebrata</taxon>
        <taxon>Euteleostomi</taxon>
        <taxon>Amphibia</taxon>
        <taxon>Batrachia</taxon>
        <taxon>Caudata</taxon>
        <taxon>Salamandroidea</taxon>
        <taxon>Salamandridae</taxon>
        <taxon>Pleurodelinae</taxon>
        <taxon>Pleurodeles</taxon>
    </lineage>
</organism>
<gene>
    <name evidence="2" type="ORF">NDU88_007066</name>
</gene>
<protein>
    <submittedName>
        <fullName evidence="2">Uncharacterized protein</fullName>
    </submittedName>
</protein>
<keyword evidence="3" id="KW-1185">Reference proteome</keyword>
<evidence type="ECO:0000313" key="2">
    <source>
        <dbReference type="EMBL" id="KAJ1093980.1"/>
    </source>
</evidence>
<sequence>MDTETWLLGHGGQDANIGQQTETQALGGDGHRALALGLGGTRHKAPEAETQALGIDEHRGVAPGTRRTRRKHWKADGNTSTGGRLAWGRGSRDTEDQTQTLESRQKHKDWVEIDTGAWLLGHESWEKCSDTGTDMGP</sequence>
<name>A0AAV7M1W2_PLEWA</name>